<keyword evidence="4" id="KW-1185">Reference proteome</keyword>
<feature type="signal peptide" evidence="2">
    <location>
        <begin position="1"/>
        <end position="16"/>
    </location>
</feature>
<feature type="chain" id="PRO_5040284908" evidence="2">
    <location>
        <begin position="17"/>
        <end position="143"/>
    </location>
</feature>
<comment type="caution">
    <text evidence="3">The sequence shown here is derived from an EMBL/GenBank/DDBJ whole genome shotgun (WGS) entry which is preliminary data.</text>
</comment>
<evidence type="ECO:0000313" key="4">
    <source>
        <dbReference type="Proteomes" id="UP000801428"/>
    </source>
</evidence>
<dbReference type="Proteomes" id="UP000801428">
    <property type="component" value="Unassembled WGS sequence"/>
</dbReference>
<protein>
    <submittedName>
        <fullName evidence="3">Uncharacterized protein</fullName>
    </submittedName>
</protein>
<accession>A0A9P4T5R3</accession>
<keyword evidence="2" id="KW-0732">Signal</keyword>
<sequence length="143" mass="14079">MKFTLIAAALATAVAAQYSEELCSAPVTVTVTEYTPLFPSQTPPTSSQHANAHSRTLSTSIHTPSAPASLAVTAPAPYPTGEVATPVVPSGGALTPLPSTVGTVKPSGTGAYSSPVSEFTGAASHAKVGGFVAGVGAVAALFL</sequence>
<feature type="region of interest" description="Disordered" evidence="1">
    <location>
        <begin position="40"/>
        <end position="62"/>
    </location>
</feature>
<proteinExistence type="predicted"/>
<gene>
    <name evidence="3" type="ORF">E8E13_003542</name>
</gene>
<evidence type="ECO:0000256" key="1">
    <source>
        <dbReference type="SAM" id="MobiDB-lite"/>
    </source>
</evidence>
<name>A0A9P4T5R3_CURKU</name>
<organism evidence="3 4">
    <name type="scientific">Curvularia kusanoi</name>
    <name type="common">Cochliobolus kusanoi</name>
    <dbReference type="NCBI Taxonomy" id="90978"/>
    <lineage>
        <taxon>Eukaryota</taxon>
        <taxon>Fungi</taxon>
        <taxon>Dikarya</taxon>
        <taxon>Ascomycota</taxon>
        <taxon>Pezizomycotina</taxon>
        <taxon>Dothideomycetes</taxon>
        <taxon>Pleosporomycetidae</taxon>
        <taxon>Pleosporales</taxon>
        <taxon>Pleosporineae</taxon>
        <taxon>Pleosporaceae</taxon>
        <taxon>Curvularia</taxon>
    </lineage>
</organism>
<dbReference type="OrthoDB" id="3797664at2759"/>
<dbReference type="EMBL" id="SWKU01000036">
    <property type="protein sequence ID" value="KAF2994976.1"/>
    <property type="molecule type" value="Genomic_DNA"/>
</dbReference>
<evidence type="ECO:0000313" key="3">
    <source>
        <dbReference type="EMBL" id="KAF2994976.1"/>
    </source>
</evidence>
<dbReference type="AlphaFoldDB" id="A0A9P4T5R3"/>
<reference evidence="3" key="1">
    <citation type="submission" date="2019-04" db="EMBL/GenBank/DDBJ databases">
        <title>Sequencing of skin fungus with MAO and IRED activity.</title>
        <authorList>
            <person name="Marsaioli A.J."/>
            <person name="Bonatto J.M.C."/>
            <person name="Reis Junior O."/>
        </authorList>
    </citation>
    <scope>NUCLEOTIDE SEQUENCE</scope>
    <source>
        <strain evidence="3">30M1</strain>
    </source>
</reference>
<evidence type="ECO:0000256" key="2">
    <source>
        <dbReference type="SAM" id="SignalP"/>
    </source>
</evidence>